<sequence>SHGVDSCQHRVENLVRQLPRPLYFVKRDVADYFPSINHERLLELMAEWIEPDDYLFKLLEQRIRFEIIEDEEVRTAERGIAFGTAIACFFANLYLTPLDRRMAKIKGLKYFRYSDDLLAFSKDRESALEAAQGMATTFSELKVTSKPKAHRNFFFPLTAGHTDGKFEAVDRFQHLGLEFRSDNTVGMAREKGRKIRNLFRTAFRRKRKRFAKTRKPDLRAQLAVDIAHDVIEEGFRSVAIIDYYLKHVNDESQLRQLDQWLAEEILSVTFRNGHKKGNFKKIPFSQLRAMGLPSLQHRRRLLRHGHLESHFFTMRNENLIAQQQRRLPSARKNISGTDSLQTGKHRQKTLVRESAPC</sequence>
<feature type="domain" description="Reverse transcriptase" evidence="2">
    <location>
        <begin position="1"/>
        <end position="179"/>
    </location>
</feature>
<feature type="non-terminal residue" evidence="3">
    <location>
        <position position="1"/>
    </location>
</feature>
<dbReference type="PROSITE" id="PS50878">
    <property type="entry name" value="RT_POL"/>
    <property type="match status" value="1"/>
</dbReference>
<protein>
    <recommendedName>
        <fullName evidence="2">Reverse transcriptase domain-containing protein</fullName>
    </recommendedName>
</protein>
<reference evidence="3" key="1">
    <citation type="submission" date="2018-05" db="EMBL/GenBank/DDBJ databases">
        <authorList>
            <person name="Lanie J.A."/>
            <person name="Ng W.-L."/>
            <person name="Kazmierczak K.M."/>
            <person name="Andrzejewski T.M."/>
            <person name="Davidsen T.M."/>
            <person name="Wayne K.J."/>
            <person name="Tettelin H."/>
            <person name="Glass J.I."/>
            <person name="Rusch D."/>
            <person name="Podicherti R."/>
            <person name="Tsui H.-C.T."/>
            <person name="Winkler M.E."/>
        </authorList>
    </citation>
    <scope>NUCLEOTIDE SEQUENCE</scope>
</reference>
<dbReference type="EMBL" id="UINC01066243">
    <property type="protein sequence ID" value="SVB96741.1"/>
    <property type="molecule type" value="Genomic_DNA"/>
</dbReference>
<evidence type="ECO:0000256" key="1">
    <source>
        <dbReference type="SAM" id="MobiDB-lite"/>
    </source>
</evidence>
<accession>A0A382IDJ9</accession>
<feature type="region of interest" description="Disordered" evidence="1">
    <location>
        <begin position="326"/>
        <end position="357"/>
    </location>
</feature>
<gene>
    <name evidence="3" type="ORF">METZ01_LOCUS249595</name>
</gene>
<feature type="compositionally biased region" description="Polar residues" evidence="1">
    <location>
        <begin position="326"/>
        <end position="342"/>
    </location>
</feature>
<name>A0A382IDJ9_9ZZZZ</name>
<evidence type="ECO:0000313" key="3">
    <source>
        <dbReference type="EMBL" id="SVB96741.1"/>
    </source>
</evidence>
<dbReference type="SUPFAM" id="SSF56672">
    <property type="entry name" value="DNA/RNA polymerases"/>
    <property type="match status" value="1"/>
</dbReference>
<dbReference type="Pfam" id="PF00078">
    <property type="entry name" value="RVT_1"/>
    <property type="match status" value="1"/>
</dbReference>
<dbReference type="InterPro" id="IPR000477">
    <property type="entry name" value="RT_dom"/>
</dbReference>
<proteinExistence type="predicted"/>
<dbReference type="InterPro" id="IPR043502">
    <property type="entry name" value="DNA/RNA_pol_sf"/>
</dbReference>
<dbReference type="AlphaFoldDB" id="A0A382IDJ9"/>
<evidence type="ECO:0000259" key="2">
    <source>
        <dbReference type="PROSITE" id="PS50878"/>
    </source>
</evidence>
<organism evidence="3">
    <name type="scientific">marine metagenome</name>
    <dbReference type="NCBI Taxonomy" id="408172"/>
    <lineage>
        <taxon>unclassified sequences</taxon>
        <taxon>metagenomes</taxon>
        <taxon>ecological metagenomes</taxon>
    </lineage>
</organism>